<comment type="function">
    <text evidence="6">Component of the sequence-specific heterotrimeric transcription factor (NF-Y) which specifically recognizes a 5'-CCAAT-3' box motif found in the promoters of its target genes.</text>
</comment>
<dbReference type="PANTHER" id="PTHR12632">
    <property type="entry name" value="TRANSCRIPTION FACTOR NF-Y ALPHA-RELATED"/>
    <property type="match status" value="1"/>
</dbReference>
<dbReference type="EMBL" id="JAXUIC010000002">
    <property type="protein sequence ID" value="KAK4602541.1"/>
    <property type="molecule type" value="Genomic_DNA"/>
</dbReference>
<evidence type="ECO:0000256" key="4">
    <source>
        <dbReference type="ARBA" id="ARBA00023163"/>
    </source>
</evidence>
<evidence type="ECO:0000256" key="2">
    <source>
        <dbReference type="ARBA" id="ARBA00023015"/>
    </source>
</evidence>
<sequence>MDSPQQQIHEAKHLGLQLPDQESSTIQFTGQSHHEVGAVGGTNSQGQCISSESDQDEGCGNAKGQMKARVPYPYAEPCFGGLLTAYGPQAIMMGMAPARVPLPLDFTDYGPIYVNPKQYHGILRRRQSRAKLEAQNKLVKARKPYLHESRHRHALNRTRGTGGRFLSTKKGQNLDPTTTSSNHYVSDTENISDFDSSQFGTRQHVGSITACSDITSVSNRNGNNAYQQPGHRFSGLSPHLGGAMQCNGSLVSGGTQHCASVVR</sequence>
<keyword evidence="5 6" id="KW-0539">Nucleus</keyword>
<gene>
    <name evidence="8" type="ORF">RGQ29_011540</name>
</gene>
<evidence type="ECO:0000313" key="8">
    <source>
        <dbReference type="EMBL" id="KAK4602539.1"/>
    </source>
</evidence>
<keyword evidence="2 6" id="KW-0805">Transcription regulation</keyword>
<name>A0AAN7G5F3_QUERU</name>
<organism evidence="8 9">
    <name type="scientific">Quercus rubra</name>
    <name type="common">Northern red oak</name>
    <name type="synonym">Quercus borealis</name>
    <dbReference type="NCBI Taxonomy" id="3512"/>
    <lineage>
        <taxon>Eukaryota</taxon>
        <taxon>Viridiplantae</taxon>
        <taxon>Streptophyta</taxon>
        <taxon>Embryophyta</taxon>
        <taxon>Tracheophyta</taxon>
        <taxon>Spermatophyta</taxon>
        <taxon>Magnoliopsida</taxon>
        <taxon>eudicotyledons</taxon>
        <taxon>Gunneridae</taxon>
        <taxon>Pentapetalae</taxon>
        <taxon>rosids</taxon>
        <taxon>fabids</taxon>
        <taxon>Fagales</taxon>
        <taxon>Fagaceae</taxon>
        <taxon>Quercus</taxon>
    </lineage>
</organism>
<evidence type="ECO:0000256" key="6">
    <source>
        <dbReference type="RuleBase" id="RU367155"/>
    </source>
</evidence>
<comment type="caution">
    <text evidence="8">The sequence shown here is derived from an EMBL/GenBank/DDBJ whole genome shotgun (WGS) entry which is preliminary data.</text>
</comment>
<comment type="subunit">
    <text evidence="6">Heterotrimer.</text>
</comment>
<dbReference type="Gene3D" id="6.10.250.2430">
    <property type="match status" value="1"/>
</dbReference>
<dbReference type="SMART" id="SM00521">
    <property type="entry name" value="CBF"/>
    <property type="match status" value="1"/>
</dbReference>
<reference evidence="8 9" key="1">
    <citation type="journal article" date="2023" name="G3 (Bethesda)">
        <title>A haplotype-resolved chromosome-scale genome for Quercus rubra L. provides insights into the genetics of adaptive traits for red oak species.</title>
        <authorList>
            <person name="Kapoor B."/>
            <person name="Jenkins J."/>
            <person name="Schmutz J."/>
            <person name="Zhebentyayeva T."/>
            <person name="Kuelheim C."/>
            <person name="Coggeshall M."/>
            <person name="Heim C."/>
            <person name="Lasky J.R."/>
            <person name="Leites L."/>
            <person name="Islam-Faridi N."/>
            <person name="Romero-Severson J."/>
            <person name="DeLeo V.L."/>
            <person name="Lucas S.M."/>
            <person name="Lazic D."/>
            <person name="Gailing O."/>
            <person name="Carlson J."/>
            <person name="Staton M."/>
        </authorList>
    </citation>
    <scope>NUCLEOTIDE SEQUENCE [LARGE SCALE GENOMIC DNA]</scope>
    <source>
        <strain evidence="8">Pseudo-F2</strain>
    </source>
</reference>
<dbReference type="Proteomes" id="UP001324115">
    <property type="component" value="Unassembled WGS sequence"/>
</dbReference>
<evidence type="ECO:0000313" key="9">
    <source>
        <dbReference type="Proteomes" id="UP001324115"/>
    </source>
</evidence>
<evidence type="ECO:0000256" key="1">
    <source>
        <dbReference type="ARBA" id="ARBA00004123"/>
    </source>
</evidence>
<evidence type="ECO:0000256" key="5">
    <source>
        <dbReference type="ARBA" id="ARBA00023242"/>
    </source>
</evidence>
<keyword evidence="9" id="KW-1185">Reference proteome</keyword>
<feature type="region of interest" description="Disordered" evidence="7">
    <location>
        <begin position="158"/>
        <end position="185"/>
    </location>
</feature>
<proteinExistence type="inferred from homology"/>
<dbReference type="PROSITE" id="PS51152">
    <property type="entry name" value="NFYA_HAP2_2"/>
    <property type="match status" value="1"/>
</dbReference>
<dbReference type="AlphaFoldDB" id="A0AAN7G5F3"/>
<comment type="subcellular location">
    <subcellularLocation>
        <location evidence="1 6">Nucleus</location>
    </subcellularLocation>
</comment>
<dbReference type="GO" id="GO:0003677">
    <property type="term" value="F:DNA binding"/>
    <property type="evidence" value="ECO:0007669"/>
    <property type="project" value="UniProtKB-KW"/>
</dbReference>
<dbReference type="Pfam" id="PF02045">
    <property type="entry name" value="CBFB_NFYA"/>
    <property type="match status" value="1"/>
</dbReference>
<dbReference type="EMBL" id="JAXUIC010000002">
    <property type="protein sequence ID" value="KAK4602539.1"/>
    <property type="molecule type" value="Genomic_DNA"/>
</dbReference>
<protein>
    <recommendedName>
        <fullName evidence="6">Nuclear transcription factor Y subunit</fullName>
    </recommendedName>
</protein>
<keyword evidence="3 6" id="KW-0238">DNA-binding</keyword>
<keyword evidence="4 6" id="KW-0804">Transcription</keyword>
<dbReference type="PRINTS" id="PR00616">
    <property type="entry name" value="CCAATSUBUNTB"/>
</dbReference>
<feature type="compositionally biased region" description="Polar residues" evidence="7">
    <location>
        <begin position="169"/>
        <end position="185"/>
    </location>
</feature>
<evidence type="ECO:0000256" key="7">
    <source>
        <dbReference type="SAM" id="MobiDB-lite"/>
    </source>
</evidence>
<dbReference type="GO" id="GO:0005634">
    <property type="term" value="C:nucleus"/>
    <property type="evidence" value="ECO:0007669"/>
    <property type="project" value="UniProtKB-SubCell"/>
</dbReference>
<dbReference type="InterPro" id="IPR001289">
    <property type="entry name" value="NFYA"/>
</dbReference>
<comment type="similarity">
    <text evidence="6">Belongs to the NFYA/HAP2 subunit family.</text>
</comment>
<dbReference type="GO" id="GO:0003700">
    <property type="term" value="F:DNA-binding transcription factor activity"/>
    <property type="evidence" value="ECO:0007669"/>
    <property type="project" value="UniProtKB-UniRule"/>
</dbReference>
<evidence type="ECO:0000256" key="3">
    <source>
        <dbReference type="ARBA" id="ARBA00023125"/>
    </source>
</evidence>
<accession>A0AAN7G5F3</accession>
<dbReference type="EMBL" id="JAXUIC010000002">
    <property type="protein sequence ID" value="KAK4602540.1"/>
    <property type="molecule type" value="Genomic_DNA"/>
</dbReference>